<protein>
    <recommendedName>
        <fullName evidence="3">MAM domain-containing protein</fullName>
    </recommendedName>
</protein>
<dbReference type="PANTHER" id="PTHR23282">
    <property type="entry name" value="APICAL ENDOSOMAL GLYCOPROTEIN PRECURSOR"/>
    <property type="match status" value="1"/>
</dbReference>
<keyword evidence="5" id="KW-1185">Reference proteome</keyword>
<feature type="transmembrane region" description="Helical" evidence="2">
    <location>
        <begin position="549"/>
        <end position="570"/>
    </location>
</feature>
<dbReference type="SMART" id="SM00137">
    <property type="entry name" value="MAM"/>
    <property type="match status" value="2"/>
</dbReference>
<feature type="region of interest" description="Disordered" evidence="1">
    <location>
        <begin position="37"/>
        <end position="56"/>
    </location>
</feature>
<dbReference type="Gene3D" id="2.60.120.200">
    <property type="match status" value="3"/>
</dbReference>
<dbReference type="PROSITE" id="PS50060">
    <property type="entry name" value="MAM_2"/>
    <property type="match status" value="3"/>
</dbReference>
<gene>
    <name evidence="4" type="ORF">MEDL_6103</name>
</gene>
<dbReference type="OrthoDB" id="6175317at2759"/>
<evidence type="ECO:0000313" key="5">
    <source>
        <dbReference type="Proteomes" id="UP000683360"/>
    </source>
</evidence>
<dbReference type="EMBL" id="CAJPWZ010000342">
    <property type="protein sequence ID" value="CAG2190854.1"/>
    <property type="molecule type" value="Genomic_DNA"/>
</dbReference>
<dbReference type="GO" id="GO:0016020">
    <property type="term" value="C:membrane"/>
    <property type="evidence" value="ECO:0007669"/>
    <property type="project" value="InterPro"/>
</dbReference>
<keyword evidence="2" id="KW-1133">Transmembrane helix</keyword>
<feature type="region of interest" description="Disordered" evidence="1">
    <location>
        <begin position="777"/>
        <end position="809"/>
    </location>
</feature>
<feature type="domain" description="MAM" evidence="3">
    <location>
        <begin position="175"/>
        <end position="333"/>
    </location>
</feature>
<evidence type="ECO:0000259" key="3">
    <source>
        <dbReference type="PROSITE" id="PS50060"/>
    </source>
</evidence>
<dbReference type="PROSITE" id="PS00740">
    <property type="entry name" value="MAM_1"/>
    <property type="match status" value="1"/>
</dbReference>
<dbReference type="PANTHER" id="PTHR23282:SF101">
    <property type="entry name" value="MAM DOMAIN-CONTAINING PROTEIN"/>
    <property type="match status" value="1"/>
</dbReference>
<dbReference type="InterPro" id="IPR013320">
    <property type="entry name" value="ConA-like_dom_sf"/>
</dbReference>
<dbReference type="InterPro" id="IPR000998">
    <property type="entry name" value="MAM_dom"/>
</dbReference>
<dbReference type="AlphaFoldDB" id="A0A8S3Q3F1"/>
<dbReference type="InterPro" id="IPR051560">
    <property type="entry name" value="MAM_domain-containing"/>
</dbReference>
<keyword evidence="2" id="KW-0472">Membrane</keyword>
<name>A0A8S3Q3F1_MYTED</name>
<feature type="domain" description="MAM" evidence="3">
    <location>
        <begin position="13"/>
        <end position="171"/>
    </location>
</feature>
<sequence>MWGLINLRGTVNDSCTFENDLCGWAVSSNGTYQWIRGRRKSPGNSTGPDRDTTASGDGYYIYTMSETGSQPNEETDLLSGLIGPSPRQCLTFWYHMYGEHINTLKVFQLNDNRTVELWNESANQGNKWYYQSLSLNGAGPYRIMFTAIRGNGSKSEIAIDDISITNTDCKKVFSLDCNFETDTCNWNIEHESEYMWTVIFGGTHHNDTRPVVDHTYGFYDGNYIYLNASNIEPGQKSNFTSVTVSSEGDACFTFWFHMYGNENGTLNVYLVSENLTEKLWSRSGNEPDLWQLAFVDISMLDPHNITLEGVRGSTKRSDIAVDDISLLPGSCNKRDHPDTLRVYIQSRNTTQLRWSQNETTSRQWKFAYLTISESEPYRIIFEGVRRNGFWSVIAIDDISLLDRSCSGLIKTAQKCHNIDESISLHECSKHYLQLNDTSLVFDPQFDNCSTVYQAVQTSVTTVCNNMNNSEICTFDLPEPKMEDQRCFHSNWLSVEYKCEAEVPSTSKGSSEVEETTTVALDATSRDDSSAAVETTVPFLSTSEAVSQGLIVGSAIGSFVLVFIVAVICLIRRFLMEKYNLEKIENLQGNDNTGHQTIALQQSSSPPQYEVLQSTNNQYACTNIAMTNSNEIINNVQFEDERKQIAPLENETRNKNETKVNQYDVIDPTVITSSCRSTEDKSVETENHTVLDQKETELDRSKMSDETQSYDVTRTINAVGPHACAGFHSRDDETVVTKSENESQHIVPLEVITKEINESKGNQYEEIDPTAITSVCHSIGDKPRETENNTVLDQKGTESDRSKLSDKTQSYDLTRTINAEHDNSVMSKVGPHACAGGHLRDDKTVVTETDDESKHIAPLEDETKGKFETKGNQYEEIDHIANISVWHSTEDKPNVINNYTVLDPKETGFDRSKIINNKQSYELAKPVRAENDEYGMSKEGTYDCAGRSNHKDLENIYNHAIDNVYDSGSHERKDFGNENAYDHFVRQKDGR</sequence>
<evidence type="ECO:0000256" key="2">
    <source>
        <dbReference type="SAM" id="Phobius"/>
    </source>
</evidence>
<comment type="caution">
    <text evidence="4">The sequence shown here is derived from an EMBL/GenBank/DDBJ whole genome shotgun (WGS) entry which is preliminary data.</text>
</comment>
<keyword evidence="2" id="KW-0812">Transmembrane</keyword>
<dbReference type="CDD" id="cd06263">
    <property type="entry name" value="MAM"/>
    <property type="match status" value="2"/>
</dbReference>
<dbReference type="Pfam" id="PF00629">
    <property type="entry name" value="MAM"/>
    <property type="match status" value="3"/>
</dbReference>
<evidence type="ECO:0000313" key="4">
    <source>
        <dbReference type="EMBL" id="CAG2190854.1"/>
    </source>
</evidence>
<organism evidence="4 5">
    <name type="scientific">Mytilus edulis</name>
    <name type="common">Blue mussel</name>
    <dbReference type="NCBI Taxonomy" id="6550"/>
    <lineage>
        <taxon>Eukaryota</taxon>
        <taxon>Metazoa</taxon>
        <taxon>Spiralia</taxon>
        <taxon>Lophotrochozoa</taxon>
        <taxon>Mollusca</taxon>
        <taxon>Bivalvia</taxon>
        <taxon>Autobranchia</taxon>
        <taxon>Pteriomorphia</taxon>
        <taxon>Mytilida</taxon>
        <taxon>Mytiloidea</taxon>
        <taxon>Mytilidae</taxon>
        <taxon>Mytilinae</taxon>
        <taxon>Mytilus</taxon>
    </lineage>
</organism>
<accession>A0A8S3Q3F1</accession>
<feature type="domain" description="MAM" evidence="3">
    <location>
        <begin position="339"/>
        <end position="407"/>
    </location>
</feature>
<proteinExistence type="predicted"/>
<feature type="compositionally biased region" description="Basic and acidic residues" evidence="1">
    <location>
        <begin position="794"/>
        <end position="805"/>
    </location>
</feature>
<dbReference type="SUPFAM" id="SSF49899">
    <property type="entry name" value="Concanavalin A-like lectins/glucanases"/>
    <property type="match status" value="3"/>
</dbReference>
<evidence type="ECO:0000256" key="1">
    <source>
        <dbReference type="SAM" id="MobiDB-lite"/>
    </source>
</evidence>
<dbReference type="Proteomes" id="UP000683360">
    <property type="component" value="Unassembled WGS sequence"/>
</dbReference>
<reference evidence="4" key="1">
    <citation type="submission" date="2021-03" db="EMBL/GenBank/DDBJ databases">
        <authorList>
            <person name="Bekaert M."/>
        </authorList>
    </citation>
    <scope>NUCLEOTIDE SEQUENCE</scope>
</reference>